<sequence>AERAAALRWEDAAASSIEHALDTRWDEGLAGLYGRLPIGRMDARRARAERWLQDHPASPGLLLTLARLSRAQGQWPQSEGYLHRALAQGANAEAWEELGHGFAQAGDESRARLSYANALRASRNEPITELPGRDLRERIYDEAVHEERDEHGMPRLRG</sequence>
<evidence type="ECO:0000256" key="1">
    <source>
        <dbReference type="PROSITE-ProRule" id="PRU00339"/>
    </source>
</evidence>
<dbReference type="InterPro" id="IPR011990">
    <property type="entry name" value="TPR-like_helical_dom_sf"/>
</dbReference>
<dbReference type="RefSeq" id="WP_412700536.1">
    <property type="nucleotide sequence ID" value="NZ_JBJXHK010000112.1"/>
</dbReference>
<proteinExistence type="predicted"/>
<protein>
    <submittedName>
        <fullName evidence="2">Heme biosynthesis protein HemY</fullName>
    </submittedName>
</protein>
<dbReference type="PROSITE" id="PS50005">
    <property type="entry name" value="TPR"/>
    <property type="match status" value="1"/>
</dbReference>
<dbReference type="EMBL" id="JAXGFO010000112">
    <property type="protein sequence ID" value="MEG3158663.1"/>
    <property type="molecule type" value="Genomic_DNA"/>
</dbReference>
<evidence type="ECO:0000313" key="3">
    <source>
        <dbReference type="Proteomes" id="UP001334501"/>
    </source>
</evidence>
<dbReference type="Gene3D" id="1.25.40.10">
    <property type="entry name" value="Tetratricopeptide repeat domain"/>
    <property type="match status" value="1"/>
</dbReference>
<keyword evidence="3" id="KW-1185">Reference proteome</keyword>
<feature type="non-terminal residue" evidence="2">
    <location>
        <position position="1"/>
    </location>
</feature>
<dbReference type="Proteomes" id="UP001334501">
    <property type="component" value="Unassembled WGS sequence"/>
</dbReference>
<reference evidence="2 3" key="1">
    <citation type="journal article" date="2017" name="Curr. Microbiol.">
        <title>Lysobacter zhanggongensis sp. nov. Isolated from a Pit Mud.</title>
        <authorList>
            <person name="Zhang X.F."/>
            <person name="Wang H.H."/>
            <person name="Sun X.Y."/>
            <person name="Pan C.M."/>
        </authorList>
    </citation>
    <scope>NUCLEOTIDE SEQUENCE [LARGE SCALE GENOMIC DNA]</scope>
    <source>
        <strain evidence="2 3">ZGLJ7-1</strain>
    </source>
</reference>
<feature type="repeat" description="TPR" evidence="1">
    <location>
        <begin position="92"/>
        <end position="125"/>
    </location>
</feature>
<dbReference type="SUPFAM" id="SSF48452">
    <property type="entry name" value="TPR-like"/>
    <property type="match status" value="1"/>
</dbReference>
<name>A0ABU7YSX2_9GAMM</name>
<comment type="caution">
    <text evidence="2">The sequence shown here is derived from an EMBL/GenBank/DDBJ whole genome shotgun (WGS) entry which is preliminary data.</text>
</comment>
<evidence type="ECO:0000313" key="2">
    <source>
        <dbReference type="EMBL" id="MEG3158663.1"/>
    </source>
</evidence>
<dbReference type="InterPro" id="IPR019734">
    <property type="entry name" value="TPR_rpt"/>
</dbReference>
<organism evidence="2 3">
    <name type="scientific">Lysobacter zhanggongensis</name>
    <dbReference type="NCBI Taxonomy" id="1774951"/>
    <lineage>
        <taxon>Bacteria</taxon>
        <taxon>Pseudomonadati</taxon>
        <taxon>Pseudomonadota</taxon>
        <taxon>Gammaproteobacteria</taxon>
        <taxon>Lysobacterales</taxon>
        <taxon>Lysobacteraceae</taxon>
        <taxon>Lysobacter</taxon>
    </lineage>
</organism>
<gene>
    <name evidence="2" type="ORF">SNE33_12430</name>
</gene>
<keyword evidence="1" id="KW-0802">TPR repeat</keyword>
<accession>A0ABU7YSX2</accession>